<comment type="similarity">
    <text evidence="2">Belongs to the TBCE family.</text>
</comment>
<keyword evidence="4" id="KW-0963">Cytoplasm</keyword>
<comment type="subunit">
    <text evidence="8">Supercomplex made of cofactors A to E. Cofactors A and D function by capturing and stabilizing tubulin in a quasi-native conformation. Cofactor E binds to the cofactor D-tubulin complex; interaction with cofactor C then causes the release of tubulin polypeptides that are committed to the native state.</text>
</comment>
<reference evidence="12" key="1">
    <citation type="submission" date="2023-03" db="UniProtKB">
        <authorList>
            <consortium name="WormBaseParasite"/>
        </authorList>
    </citation>
    <scope>IDENTIFICATION</scope>
</reference>
<evidence type="ECO:0000256" key="9">
    <source>
        <dbReference type="ARBA" id="ARBA00030180"/>
    </source>
</evidence>
<evidence type="ECO:0000256" key="8">
    <source>
        <dbReference type="ARBA" id="ARBA00026055"/>
    </source>
</evidence>
<dbReference type="WBParaSite" id="ALUE_0001454201-mRNA-1">
    <property type="protein sequence ID" value="ALUE_0001454201-mRNA-1"/>
    <property type="gene ID" value="ALUE_0001454201"/>
</dbReference>
<keyword evidence="6" id="KW-0677">Repeat</keyword>
<dbReference type="InterPro" id="IPR032675">
    <property type="entry name" value="LRR_dom_sf"/>
</dbReference>
<keyword evidence="5" id="KW-0433">Leucine-rich repeat</keyword>
<evidence type="ECO:0000256" key="2">
    <source>
        <dbReference type="ARBA" id="ARBA00006286"/>
    </source>
</evidence>
<dbReference type="InterPro" id="IPR000938">
    <property type="entry name" value="CAP-Gly_domain"/>
</dbReference>
<organism evidence="11 12">
    <name type="scientific">Ascaris lumbricoides</name>
    <name type="common">Giant roundworm</name>
    <dbReference type="NCBI Taxonomy" id="6252"/>
    <lineage>
        <taxon>Eukaryota</taxon>
        <taxon>Metazoa</taxon>
        <taxon>Ecdysozoa</taxon>
        <taxon>Nematoda</taxon>
        <taxon>Chromadorea</taxon>
        <taxon>Rhabditida</taxon>
        <taxon>Spirurina</taxon>
        <taxon>Ascaridomorpha</taxon>
        <taxon>Ascaridoidea</taxon>
        <taxon>Ascarididae</taxon>
        <taxon>Ascaris</taxon>
    </lineage>
</organism>
<proteinExistence type="inferred from homology"/>
<dbReference type="InterPro" id="IPR036859">
    <property type="entry name" value="CAP-Gly_dom_sf"/>
</dbReference>
<dbReference type="AlphaFoldDB" id="A0A9J2PX84"/>
<name>A0A9J2PX84_ASCLU</name>
<dbReference type="Gene3D" id="2.30.30.190">
    <property type="entry name" value="CAP Gly-rich-like domain"/>
    <property type="match status" value="1"/>
</dbReference>
<evidence type="ECO:0000256" key="1">
    <source>
        <dbReference type="ARBA" id="ARBA00004496"/>
    </source>
</evidence>
<dbReference type="PROSITE" id="PS00845">
    <property type="entry name" value="CAP_GLY_1"/>
    <property type="match status" value="1"/>
</dbReference>
<dbReference type="Proteomes" id="UP000036681">
    <property type="component" value="Unplaced"/>
</dbReference>
<keyword evidence="7" id="KW-0143">Chaperone</keyword>
<evidence type="ECO:0000256" key="6">
    <source>
        <dbReference type="ARBA" id="ARBA00022737"/>
    </source>
</evidence>
<accession>A0A9J2PX84</accession>
<evidence type="ECO:0000259" key="10">
    <source>
        <dbReference type="PROSITE" id="PS50245"/>
    </source>
</evidence>
<dbReference type="InterPro" id="IPR044079">
    <property type="entry name" value="Ubl_TBCE"/>
</dbReference>
<evidence type="ECO:0000256" key="7">
    <source>
        <dbReference type="ARBA" id="ARBA00023186"/>
    </source>
</evidence>
<keyword evidence="11" id="KW-1185">Reference proteome</keyword>
<sequence length="487" mass="54921">MGLIEVGDRVAVGYDRGTVRYVGPVDGYSGEWIGIDWDDAKRGKHNGTVNGRVYFHARDKTSGSMVRAANVDTGRTITEEMESKYAENEQMDEHVIGVKTIEMVAMEKIHRKQKNLWKLGCIVLDSKRVSKPPKPDCPPFDNCTELNLYNNLIAKWSDLLAILDFFPSLRYLNVRRNVMEPRMESVPDGNRTIKSPIFHVVLSECRIDRETAARVMKVFPHVEELYMARNGLECFDPGAHGSNLTLLDLEGNPVNDFSNLHNLSALPKLASLNLTECGLINIRLPDPVGFPALELLNIRYNEVHDWDSVSELAKLPSLQRLFYKGNWEVKPEFGLDVREVLIAKLPQLVDLERCDISVVERRSAELRFLNKCGVPPISEQHVSDIERLKKVHGEPDIVRPTTNLGLNLLKVNVSLNGKTVECSLLTSTTIRRLKTIIGRLFQVNPGKISLAAECGVERFRIEMDNTLRSLSFYTLSDGDTIVVTVNE</sequence>
<evidence type="ECO:0000313" key="11">
    <source>
        <dbReference type="Proteomes" id="UP000036681"/>
    </source>
</evidence>
<dbReference type="SUPFAM" id="SSF54236">
    <property type="entry name" value="Ubiquitin-like"/>
    <property type="match status" value="1"/>
</dbReference>
<feature type="domain" description="CAP-Gly" evidence="10">
    <location>
        <begin position="23"/>
        <end position="67"/>
    </location>
</feature>
<dbReference type="PROSITE" id="PS51450">
    <property type="entry name" value="LRR"/>
    <property type="match status" value="1"/>
</dbReference>
<dbReference type="Pfam" id="PF01302">
    <property type="entry name" value="CAP_GLY"/>
    <property type="match status" value="1"/>
</dbReference>
<evidence type="ECO:0000313" key="12">
    <source>
        <dbReference type="WBParaSite" id="ALUE_0001454201-mRNA-1"/>
    </source>
</evidence>
<dbReference type="SMART" id="SM01052">
    <property type="entry name" value="CAP_GLY"/>
    <property type="match status" value="1"/>
</dbReference>
<dbReference type="CDD" id="cd17044">
    <property type="entry name" value="Ubl_TBCE"/>
    <property type="match status" value="1"/>
</dbReference>
<evidence type="ECO:0000256" key="3">
    <source>
        <dbReference type="ARBA" id="ARBA00015004"/>
    </source>
</evidence>
<dbReference type="PROSITE" id="PS50245">
    <property type="entry name" value="CAP_GLY_2"/>
    <property type="match status" value="1"/>
</dbReference>
<dbReference type="FunFam" id="2.30.30.190:FF:000016">
    <property type="entry name" value="Tubulin-folding cofactor E"/>
    <property type="match status" value="1"/>
</dbReference>
<dbReference type="InterPro" id="IPR001611">
    <property type="entry name" value="Leu-rich_rpt"/>
</dbReference>
<dbReference type="SUPFAM" id="SSF52058">
    <property type="entry name" value="L domain-like"/>
    <property type="match status" value="1"/>
</dbReference>
<dbReference type="SUPFAM" id="SSF74924">
    <property type="entry name" value="Cap-Gly domain"/>
    <property type="match status" value="1"/>
</dbReference>
<protein>
    <recommendedName>
        <fullName evidence="3">Tubulin-specific chaperone E</fullName>
    </recommendedName>
    <alternativeName>
        <fullName evidence="9">Tubulin-folding cofactor E</fullName>
    </alternativeName>
</protein>
<dbReference type="PANTHER" id="PTHR15454">
    <property type="entry name" value="NISCHARIN RELATED"/>
    <property type="match status" value="1"/>
</dbReference>
<comment type="subcellular location">
    <subcellularLocation>
        <location evidence="1">Cytoplasm</location>
    </subcellularLocation>
</comment>
<dbReference type="Gene3D" id="3.80.10.10">
    <property type="entry name" value="Ribonuclease Inhibitor"/>
    <property type="match status" value="2"/>
</dbReference>
<dbReference type="InterPro" id="IPR029071">
    <property type="entry name" value="Ubiquitin-like_domsf"/>
</dbReference>
<evidence type="ECO:0000256" key="4">
    <source>
        <dbReference type="ARBA" id="ARBA00022490"/>
    </source>
</evidence>
<evidence type="ECO:0000256" key="5">
    <source>
        <dbReference type="ARBA" id="ARBA00022614"/>
    </source>
</evidence>
<dbReference type="GO" id="GO:0005737">
    <property type="term" value="C:cytoplasm"/>
    <property type="evidence" value="ECO:0007669"/>
    <property type="project" value="UniProtKB-SubCell"/>
</dbReference>
<dbReference type="Gene3D" id="3.10.20.90">
    <property type="entry name" value="Phosphatidylinositol 3-kinase Catalytic Subunit, Chain A, domain 1"/>
    <property type="match status" value="1"/>
</dbReference>